<dbReference type="OrthoDB" id="6370831at2759"/>
<dbReference type="SMART" id="SM00409">
    <property type="entry name" value="IG"/>
    <property type="match status" value="3"/>
</dbReference>
<dbReference type="Pfam" id="PF07686">
    <property type="entry name" value="V-set"/>
    <property type="match status" value="3"/>
</dbReference>
<dbReference type="InterPro" id="IPR003599">
    <property type="entry name" value="Ig_sub"/>
</dbReference>
<comment type="caution">
    <text evidence="10">The sequence shown here is derived from an EMBL/GenBank/DDBJ whole genome shotgun (WGS) entry which is preliminary data.</text>
</comment>
<feature type="signal peptide" evidence="8">
    <location>
        <begin position="1"/>
        <end position="21"/>
    </location>
</feature>
<dbReference type="AlphaFoldDB" id="A0A553MZX0"/>
<dbReference type="InterPro" id="IPR007110">
    <property type="entry name" value="Ig-like_dom"/>
</dbReference>
<comment type="subcellular location">
    <subcellularLocation>
        <location evidence="1">Cell membrane</location>
    </subcellularLocation>
</comment>
<feature type="domain" description="Ig-like" evidence="9">
    <location>
        <begin position="287"/>
        <end position="414"/>
    </location>
</feature>
<dbReference type="InterPro" id="IPR036179">
    <property type="entry name" value="Ig-like_dom_sf"/>
</dbReference>
<dbReference type="Gene3D" id="2.60.40.10">
    <property type="entry name" value="Immunoglobulins"/>
    <property type="match status" value="4"/>
</dbReference>
<keyword evidence="2" id="KW-1003">Cell membrane</keyword>
<accession>A0A553MZX0</accession>
<evidence type="ECO:0000313" key="11">
    <source>
        <dbReference type="Proteomes" id="UP000316079"/>
    </source>
</evidence>
<keyword evidence="6" id="KW-1015">Disulfide bond</keyword>
<reference evidence="10 11" key="1">
    <citation type="journal article" date="2019" name="Sci. Data">
        <title>Hybrid genome assembly and annotation of Danionella translucida.</title>
        <authorList>
            <person name="Kadobianskyi M."/>
            <person name="Schulze L."/>
            <person name="Schuelke M."/>
            <person name="Judkewitz B."/>
        </authorList>
    </citation>
    <scope>NUCLEOTIDE SEQUENCE [LARGE SCALE GENOMIC DNA]</scope>
    <source>
        <strain evidence="10 11">Bolton</strain>
    </source>
</reference>
<feature type="domain" description="Ig-like" evidence="9">
    <location>
        <begin position="424"/>
        <end position="500"/>
    </location>
</feature>
<organism evidence="10 11">
    <name type="scientific">Danionella cerebrum</name>
    <dbReference type="NCBI Taxonomy" id="2873325"/>
    <lineage>
        <taxon>Eukaryota</taxon>
        <taxon>Metazoa</taxon>
        <taxon>Chordata</taxon>
        <taxon>Craniata</taxon>
        <taxon>Vertebrata</taxon>
        <taxon>Euteleostomi</taxon>
        <taxon>Actinopterygii</taxon>
        <taxon>Neopterygii</taxon>
        <taxon>Teleostei</taxon>
        <taxon>Ostariophysi</taxon>
        <taxon>Cypriniformes</taxon>
        <taxon>Danionidae</taxon>
        <taxon>Danioninae</taxon>
        <taxon>Danionella</taxon>
    </lineage>
</organism>
<evidence type="ECO:0000256" key="7">
    <source>
        <dbReference type="ARBA" id="ARBA00023180"/>
    </source>
</evidence>
<evidence type="ECO:0000256" key="4">
    <source>
        <dbReference type="ARBA" id="ARBA00022859"/>
    </source>
</evidence>
<dbReference type="InterPro" id="IPR052051">
    <property type="entry name" value="TCR_complex_component"/>
</dbReference>
<dbReference type="InterPro" id="IPR013106">
    <property type="entry name" value="Ig_V-set"/>
</dbReference>
<feature type="domain" description="Ig-like" evidence="9">
    <location>
        <begin position="62"/>
        <end position="138"/>
    </location>
</feature>
<dbReference type="Proteomes" id="UP000316079">
    <property type="component" value="Unassembled WGS sequence"/>
</dbReference>
<evidence type="ECO:0000256" key="8">
    <source>
        <dbReference type="SAM" id="SignalP"/>
    </source>
</evidence>
<evidence type="ECO:0000256" key="1">
    <source>
        <dbReference type="ARBA" id="ARBA00004236"/>
    </source>
</evidence>
<dbReference type="GO" id="GO:0002376">
    <property type="term" value="P:immune system process"/>
    <property type="evidence" value="ECO:0007669"/>
    <property type="project" value="UniProtKB-KW"/>
</dbReference>
<evidence type="ECO:0000313" key="10">
    <source>
        <dbReference type="EMBL" id="TRY58730.1"/>
    </source>
</evidence>
<evidence type="ECO:0000256" key="5">
    <source>
        <dbReference type="ARBA" id="ARBA00023136"/>
    </source>
</evidence>
<dbReference type="PANTHER" id="PTHR19433">
    <property type="entry name" value="T-CELL RECEPTOR ALPHA CHAIN V REGION-RELATED"/>
    <property type="match status" value="1"/>
</dbReference>
<keyword evidence="3 8" id="KW-0732">Signal</keyword>
<dbReference type="EMBL" id="SRMA01027173">
    <property type="protein sequence ID" value="TRY58730.1"/>
    <property type="molecule type" value="Genomic_DNA"/>
</dbReference>
<evidence type="ECO:0000256" key="3">
    <source>
        <dbReference type="ARBA" id="ARBA00022729"/>
    </source>
</evidence>
<dbReference type="SUPFAM" id="SSF48726">
    <property type="entry name" value="Immunoglobulin"/>
    <property type="match status" value="3"/>
</dbReference>
<keyword evidence="7" id="KW-0325">Glycoprotein</keyword>
<evidence type="ECO:0000256" key="2">
    <source>
        <dbReference type="ARBA" id="ARBA00022475"/>
    </source>
</evidence>
<sequence>MIMTPFYILFVPAAIFCSSEMDVVQDDALKIVESGEDVNITCSFSKTERSITLHQIDAVHPGASVNLQCSVFTESCGENHSIYWFQQSFGESGIQIYTKGERSVRCERETASQTQSCFYNLLKKNISRSDAGIYYCAAAACGQILRVQSFRKSGSVDRGKSRQHQICATDKDVSVIQFTVGNSTDLIVKASEVSMDIGSPGGNLQCFVVSRQCEGQQRIFWFRDASGESPPGMIHTEERIGSPCERNSTQKKCTYSLPERNKDDDGIHYCAVAACGEILFGEARNFPASHDSTVNRSITLHQIDAVHPGASVNLQCSVFTESCGENHSIYWFQQSFGESGIQIYTKGERSVRCERETDSQTQSCFYNLLKKNISRSDAGIYYCAAAACGQILFGRGIQLSLRASHDSTVNRSITLHQIDAVHPGASVNLQCSVFTESCGENHSIYWFQQSFGESGIQIYTKGERSVRCERETDSQTQSCFYNLLKKNISRSDAGIYYCAAAACGQILFGRGIQLNSRVPQLPDSQETHNDDSLNYAAIRFSQKPLNIRRARANATEEETLYSQVRSRQ</sequence>
<dbReference type="PROSITE" id="PS50835">
    <property type="entry name" value="IG_LIKE"/>
    <property type="match status" value="4"/>
</dbReference>
<dbReference type="InterPro" id="IPR013783">
    <property type="entry name" value="Ig-like_fold"/>
</dbReference>
<dbReference type="GO" id="GO:0009617">
    <property type="term" value="P:response to bacterium"/>
    <property type="evidence" value="ECO:0007669"/>
    <property type="project" value="TreeGrafter"/>
</dbReference>
<proteinExistence type="predicted"/>
<gene>
    <name evidence="10" type="ORF">DNTS_001276</name>
</gene>
<name>A0A553MZX0_9TELE</name>
<keyword evidence="4" id="KW-0391">Immunity</keyword>
<feature type="chain" id="PRO_5022233862" description="Ig-like domain-containing protein" evidence="8">
    <location>
        <begin position="22"/>
        <end position="568"/>
    </location>
</feature>
<keyword evidence="11" id="KW-1185">Reference proteome</keyword>
<dbReference type="GO" id="GO:0005886">
    <property type="term" value="C:plasma membrane"/>
    <property type="evidence" value="ECO:0007669"/>
    <property type="project" value="UniProtKB-SubCell"/>
</dbReference>
<keyword evidence="5" id="KW-0472">Membrane</keyword>
<evidence type="ECO:0000256" key="6">
    <source>
        <dbReference type="ARBA" id="ARBA00023157"/>
    </source>
</evidence>
<dbReference type="PANTHER" id="PTHR19433:SF133">
    <property type="entry name" value="IMMUNE-TYPE RECEPTOR 5 PRECURSOR-RELATED"/>
    <property type="match status" value="1"/>
</dbReference>
<protein>
    <recommendedName>
        <fullName evidence="9">Ig-like domain-containing protein</fullName>
    </recommendedName>
</protein>
<feature type="domain" description="Ig-like" evidence="9">
    <location>
        <begin position="184"/>
        <end position="272"/>
    </location>
</feature>
<evidence type="ECO:0000259" key="9">
    <source>
        <dbReference type="PROSITE" id="PS50835"/>
    </source>
</evidence>